<reference evidence="3" key="1">
    <citation type="submission" date="2021-01" db="EMBL/GenBank/DDBJ databases">
        <authorList>
            <person name="Corre E."/>
            <person name="Pelletier E."/>
            <person name="Niang G."/>
            <person name="Scheremetjew M."/>
            <person name="Finn R."/>
            <person name="Kale V."/>
            <person name="Holt S."/>
            <person name="Cochrane G."/>
            <person name="Meng A."/>
            <person name="Brown T."/>
            <person name="Cohen L."/>
        </authorList>
    </citation>
    <scope>NUCLEOTIDE SEQUENCE</scope>
    <source>
        <strain evidence="3">PLY429</strain>
    </source>
</reference>
<feature type="transmembrane region" description="Helical" evidence="2">
    <location>
        <begin position="126"/>
        <end position="144"/>
    </location>
</feature>
<evidence type="ECO:0000256" key="2">
    <source>
        <dbReference type="SAM" id="Phobius"/>
    </source>
</evidence>
<feature type="region of interest" description="Disordered" evidence="1">
    <location>
        <begin position="7"/>
        <end position="31"/>
    </location>
</feature>
<name>A0A7S1SH88_9CHLO</name>
<proteinExistence type="predicted"/>
<keyword evidence="2" id="KW-1133">Transmembrane helix</keyword>
<dbReference type="EMBL" id="HBGG01001622">
    <property type="protein sequence ID" value="CAD9198689.1"/>
    <property type="molecule type" value="Transcribed_RNA"/>
</dbReference>
<keyword evidence="2" id="KW-0472">Membrane</keyword>
<evidence type="ECO:0000313" key="3">
    <source>
        <dbReference type="EMBL" id="CAD9198689.1"/>
    </source>
</evidence>
<keyword evidence="2" id="KW-0812">Transmembrane</keyword>
<evidence type="ECO:0000256" key="1">
    <source>
        <dbReference type="SAM" id="MobiDB-lite"/>
    </source>
</evidence>
<gene>
    <name evidence="3" type="ORF">TCHU04912_LOCUS922</name>
</gene>
<protein>
    <submittedName>
        <fullName evidence="3">Uncharacterized protein</fullName>
    </submittedName>
</protein>
<accession>A0A7S1SH88</accession>
<dbReference type="AlphaFoldDB" id="A0A7S1SH88"/>
<sequence length="172" mass="18901">MAILRTLTHSRASINSQSSRGGPTLAMPNRPALRPRQARLICRANSKGDEEDAFSGPVAKMMDGLYSKEGYRIKYGVFKEKVEPPAKMSFAEYMDASEEERQSRQAQAAKELVNIDKDERGRRETVGTYLLSGTGITMLIFWLLGAPAPTRALLSLPLFFGLGFTLSGKAGL</sequence>
<organism evidence="3">
    <name type="scientific">Tetraselmis chuii</name>
    <dbReference type="NCBI Taxonomy" id="63592"/>
    <lineage>
        <taxon>Eukaryota</taxon>
        <taxon>Viridiplantae</taxon>
        <taxon>Chlorophyta</taxon>
        <taxon>core chlorophytes</taxon>
        <taxon>Chlorodendrophyceae</taxon>
        <taxon>Chlorodendrales</taxon>
        <taxon>Chlorodendraceae</taxon>
        <taxon>Tetraselmis</taxon>
    </lineage>
</organism>
<feature type="compositionally biased region" description="Polar residues" evidence="1">
    <location>
        <begin position="7"/>
        <end position="21"/>
    </location>
</feature>